<evidence type="ECO:0000259" key="4">
    <source>
        <dbReference type="PROSITE" id="PS51084"/>
    </source>
</evidence>
<dbReference type="PANTHER" id="PTHR46648:SF1">
    <property type="entry name" value="ADENOSINE 5'-MONOPHOSPHORAMIDASE HNT1"/>
    <property type="match status" value="1"/>
</dbReference>
<dbReference type="InterPro" id="IPR039384">
    <property type="entry name" value="HINT"/>
</dbReference>
<feature type="active site" description="Tele-AMP-histidine intermediate" evidence="1">
    <location>
        <position position="107"/>
    </location>
</feature>
<feature type="domain" description="HIT" evidence="4">
    <location>
        <begin position="12"/>
        <end position="120"/>
    </location>
</feature>
<dbReference type="CDD" id="cd01277">
    <property type="entry name" value="HINT_subgroup"/>
    <property type="match status" value="1"/>
</dbReference>
<sequence>MSLHGAYDTNNIFAKILRGDIPSVKVWEDDHVLAFMDVFPQSEGHVLIIAKQSQARNLLEIEPEVLARVTAALQRTAKAVEKALKPEGLSILQFNGEAGGQTVFHLHFHIVPRWADREMKGHGHAPMADTATLRALADRIAAELD</sequence>
<dbReference type="PROSITE" id="PS51084">
    <property type="entry name" value="HIT_2"/>
    <property type="match status" value="1"/>
</dbReference>
<dbReference type="EMBL" id="JWSY01000024">
    <property type="protein sequence ID" value="KIC56186.1"/>
    <property type="molecule type" value="Genomic_DNA"/>
</dbReference>
<evidence type="ECO:0000313" key="6">
    <source>
        <dbReference type="Proteomes" id="UP000031166"/>
    </source>
</evidence>
<dbReference type="RefSeq" id="WP_039247356.1">
    <property type="nucleotide sequence ID" value="NZ_JWSY01000024.1"/>
</dbReference>
<dbReference type="Pfam" id="PF01230">
    <property type="entry name" value="HIT"/>
    <property type="match status" value="1"/>
</dbReference>
<dbReference type="InterPro" id="IPR011146">
    <property type="entry name" value="HIT-like"/>
</dbReference>
<protein>
    <submittedName>
        <fullName evidence="5">HIT family hydrolase</fullName>
    </submittedName>
</protein>
<feature type="short sequence motif" description="Histidine triad motif" evidence="2 3">
    <location>
        <begin position="105"/>
        <end position="109"/>
    </location>
</feature>
<dbReference type="InterPro" id="IPR001310">
    <property type="entry name" value="Histidine_triad_HIT"/>
</dbReference>
<proteinExistence type="predicted"/>
<dbReference type="GO" id="GO:0009117">
    <property type="term" value="P:nucleotide metabolic process"/>
    <property type="evidence" value="ECO:0007669"/>
    <property type="project" value="TreeGrafter"/>
</dbReference>
<dbReference type="GO" id="GO:0016787">
    <property type="term" value="F:hydrolase activity"/>
    <property type="evidence" value="ECO:0007669"/>
    <property type="project" value="UniProtKB-KW"/>
</dbReference>
<reference evidence="5 6" key="1">
    <citation type="submission" date="2014-12" db="EMBL/GenBank/DDBJ databases">
        <title>Genome sequencing of Brevundimonas nasdae TPW30.</title>
        <authorList>
            <person name="Tan P.W."/>
            <person name="Chan K.-G."/>
        </authorList>
    </citation>
    <scope>NUCLEOTIDE SEQUENCE [LARGE SCALE GENOMIC DNA]</scope>
    <source>
        <strain evidence="5 6">TPW30</strain>
    </source>
</reference>
<evidence type="ECO:0000256" key="2">
    <source>
        <dbReference type="PIRSR" id="PIRSR601310-3"/>
    </source>
</evidence>
<comment type="caution">
    <text evidence="5">The sequence shown here is derived from an EMBL/GenBank/DDBJ whole genome shotgun (WGS) entry which is preliminary data.</text>
</comment>
<dbReference type="PANTHER" id="PTHR46648">
    <property type="entry name" value="HIT FAMILY PROTEIN 1"/>
    <property type="match status" value="1"/>
</dbReference>
<dbReference type="PRINTS" id="PR00332">
    <property type="entry name" value="HISTRIAD"/>
</dbReference>
<dbReference type="AlphaFoldDB" id="A0A0B4CP58"/>
<dbReference type="Proteomes" id="UP000031166">
    <property type="component" value="Unassembled WGS sequence"/>
</dbReference>
<evidence type="ECO:0000256" key="1">
    <source>
        <dbReference type="PIRSR" id="PIRSR601310-1"/>
    </source>
</evidence>
<accession>A0A0B4CP58</accession>
<evidence type="ECO:0000256" key="3">
    <source>
        <dbReference type="PROSITE-ProRule" id="PRU00464"/>
    </source>
</evidence>
<dbReference type="InterPro" id="IPR036265">
    <property type="entry name" value="HIT-like_sf"/>
</dbReference>
<evidence type="ECO:0000313" key="5">
    <source>
        <dbReference type="EMBL" id="KIC56186.1"/>
    </source>
</evidence>
<name>A0A0B4CP58_9CAUL</name>
<dbReference type="SUPFAM" id="SSF54197">
    <property type="entry name" value="HIT-like"/>
    <property type="match status" value="1"/>
</dbReference>
<dbReference type="STRING" id="172043.RM53_12765"/>
<keyword evidence="5" id="KW-0378">Hydrolase</keyword>
<organism evidence="5 6">
    <name type="scientific">Brevundimonas nasdae</name>
    <dbReference type="NCBI Taxonomy" id="172043"/>
    <lineage>
        <taxon>Bacteria</taxon>
        <taxon>Pseudomonadati</taxon>
        <taxon>Pseudomonadota</taxon>
        <taxon>Alphaproteobacteria</taxon>
        <taxon>Caulobacterales</taxon>
        <taxon>Caulobacteraceae</taxon>
        <taxon>Brevundimonas</taxon>
    </lineage>
</organism>
<dbReference type="Gene3D" id="3.30.428.10">
    <property type="entry name" value="HIT-like"/>
    <property type="match status" value="1"/>
</dbReference>
<gene>
    <name evidence="5" type="ORF">RM53_12765</name>
</gene>